<comment type="caution">
    <text evidence="3">The sequence shown here is derived from an EMBL/GenBank/DDBJ whole genome shotgun (WGS) entry which is preliminary data.</text>
</comment>
<feature type="domain" description="DUF4218" evidence="2">
    <location>
        <begin position="43"/>
        <end position="134"/>
    </location>
</feature>
<dbReference type="PANTHER" id="PTHR48258">
    <property type="entry name" value="DUF4218 DOMAIN-CONTAINING PROTEIN-RELATED"/>
    <property type="match status" value="1"/>
</dbReference>
<sequence length="294" mass="34119">MHGMKSHECHVFIKKLIPIAFHEMLFEHVWSTLIDVSLLFQSICSITMDVHKLHELENSVCIILCNLEKIFAPAFFDSIEHLTVHLSYEAHVGGPMQYRWMYPFERFLHELKKKVKNKTNVEHPLSRHTLSRKSVSIFNYPDRASGATKKIWLSGPERVTQSLAGLLMGNHQRDPSIDYSKLAHRYVQVSLGQSSQRHEEYPSMKRDKANWMVVCKIKAQRVVDESKWTETFAYKLEEVISVPIMANDNQSYDLHDPNSLQVVVDLSMAYQQAVGTSRRQARESDDEDEEEDED</sequence>
<gene>
    <name evidence="3" type="ORF">Scaly_1051300</name>
</gene>
<dbReference type="Pfam" id="PF13960">
    <property type="entry name" value="DUF4218"/>
    <property type="match status" value="1"/>
</dbReference>
<reference evidence="3" key="2">
    <citation type="journal article" date="2024" name="Plant">
        <title>Genomic evolution and insights into agronomic trait innovations of Sesamum species.</title>
        <authorList>
            <person name="Miao H."/>
            <person name="Wang L."/>
            <person name="Qu L."/>
            <person name="Liu H."/>
            <person name="Sun Y."/>
            <person name="Le M."/>
            <person name="Wang Q."/>
            <person name="Wei S."/>
            <person name="Zheng Y."/>
            <person name="Lin W."/>
            <person name="Duan Y."/>
            <person name="Cao H."/>
            <person name="Xiong S."/>
            <person name="Wang X."/>
            <person name="Wei L."/>
            <person name="Li C."/>
            <person name="Ma Q."/>
            <person name="Ju M."/>
            <person name="Zhao R."/>
            <person name="Li G."/>
            <person name="Mu C."/>
            <person name="Tian Q."/>
            <person name="Mei H."/>
            <person name="Zhang T."/>
            <person name="Gao T."/>
            <person name="Zhang H."/>
        </authorList>
    </citation>
    <scope>NUCLEOTIDE SEQUENCE</scope>
    <source>
        <strain evidence="3">KEN8</strain>
    </source>
</reference>
<evidence type="ECO:0000259" key="2">
    <source>
        <dbReference type="Pfam" id="PF13960"/>
    </source>
</evidence>
<dbReference type="PANTHER" id="PTHR48258:SF3">
    <property type="entry name" value="FK506-BINDING PROTEIN 4-LIKE ISOFORM X1"/>
    <property type="match status" value="1"/>
</dbReference>
<feature type="compositionally biased region" description="Acidic residues" evidence="1">
    <location>
        <begin position="284"/>
        <end position="294"/>
    </location>
</feature>
<reference evidence="3" key="1">
    <citation type="submission" date="2020-06" db="EMBL/GenBank/DDBJ databases">
        <authorList>
            <person name="Li T."/>
            <person name="Hu X."/>
            <person name="Zhang T."/>
            <person name="Song X."/>
            <person name="Zhang H."/>
            <person name="Dai N."/>
            <person name="Sheng W."/>
            <person name="Hou X."/>
            <person name="Wei L."/>
        </authorList>
    </citation>
    <scope>NUCLEOTIDE SEQUENCE</scope>
    <source>
        <strain evidence="3">KEN8</strain>
        <tissue evidence="3">Leaf</tissue>
    </source>
</reference>
<feature type="region of interest" description="Disordered" evidence="1">
    <location>
        <begin position="273"/>
        <end position="294"/>
    </location>
</feature>
<evidence type="ECO:0000313" key="3">
    <source>
        <dbReference type="EMBL" id="KAL0368324.1"/>
    </source>
</evidence>
<protein>
    <recommendedName>
        <fullName evidence="2">DUF4218 domain-containing protein</fullName>
    </recommendedName>
</protein>
<proteinExistence type="predicted"/>
<dbReference type="EMBL" id="JACGWM010000006">
    <property type="protein sequence ID" value="KAL0368324.1"/>
    <property type="molecule type" value="Genomic_DNA"/>
</dbReference>
<dbReference type="AlphaFoldDB" id="A0AAW2QKA1"/>
<name>A0AAW2QKA1_9LAMI</name>
<dbReference type="InterPro" id="IPR025452">
    <property type="entry name" value="DUF4218"/>
</dbReference>
<organism evidence="3">
    <name type="scientific">Sesamum calycinum</name>
    <dbReference type="NCBI Taxonomy" id="2727403"/>
    <lineage>
        <taxon>Eukaryota</taxon>
        <taxon>Viridiplantae</taxon>
        <taxon>Streptophyta</taxon>
        <taxon>Embryophyta</taxon>
        <taxon>Tracheophyta</taxon>
        <taxon>Spermatophyta</taxon>
        <taxon>Magnoliopsida</taxon>
        <taxon>eudicotyledons</taxon>
        <taxon>Gunneridae</taxon>
        <taxon>Pentapetalae</taxon>
        <taxon>asterids</taxon>
        <taxon>lamiids</taxon>
        <taxon>Lamiales</taxon>
        <taxon>Pedaliaceae</taxon>
        <taxon>Sesamum</taxon>
    </lineage>
</organism>
<evidence type="ECO:0000256" key="1">
    <source>
        <dbReference type="SAM" id="MobiDB-lite"/>
    </source>
</evidence>
<accession>A0AAW2QKA1</accession>